<evidence type="ECO:0000313" key="2">
    <source>
        <dbReference type="EMBL" id="KAF0758035.1"/>
    </source>
</evidence>
<dbReference type="GO" id="GO:0046983">
    <property type="term" value="F:protein dimerization activity"/>
    <property type="evidence" value="ECO:0007669"/>
    <property type="project" value="InterPro"/>
</dbReference>
<dbReference type="InterPro" id="IPR012337">
    <property type="entry name" value="RNaseH-like_sf"/>
</dbReference>
<dbReference type="InterPro" id="IPR008906">
    <property type="entry name" value="HATC_C_dom"/>
</dbReference>
<comment type="caution">
    <text evidence="2">The sequence shown here is derived from an EMBL/GenBank/DDBJ whole genome shotgun (WGS) entry which is preliminary data.</text>
</comment>
<gene>
    <name evidence="2" type="ORF">FWK35_00008275</name>
</gene>
<dbReference type="InterPro" id="IPR052958">
    <property type="entry name" value="IFN-induced_PKR_regulator"/>
</dbReference>
<dbReference type="PANTHER" id="PTHR46289:SF14">
    <property type="entry name" value="DUF4371 DOMAIN-CONTAINING PROTEIN"/>
    <property type="match status" value="1"/>
</dbReference>
<dbReference type="PANTHER" id="PTHR46289">
    <property type="entry name" value="52 KDA REPRESSOR OF THE INHIBITOR OF THE PROTEIN KINASE-LIKE PROTEIN-RELATED"/>
    <property type="match status" value="1"/>
</dbReference>
<organism evidence="2 3">
    <name type="scientific">Aphis craccivora</name>
    <name type="common">Cowpea aphid</name>
    <dbReference type="NCBI Taxonomy" id="307492"/>
    <lineage>
        <taxon>Eukaryota</taxon>
        <taxon>Metazoa</taxon>
        <taxon>Ecdysozoa</taxon>
        <taxon>Arthropoda</taxon>
        <taxon>Hexapoda</taxon>
        <taxon>Insecta</taxon>
        <taxon>Pterygota</taxon>
        <taxon>Neoptera</taxon>
        <taxon>Paraneoptera</taxon>
        <taxon>Hemiptera</taxon>
        <taxon>Sternorrhyncha</taxon>
        <taxon>Aphidomorpha</taxon>
        <taxon>Aphidoidea</taxon>
        <taxon>Aphididae</taxon>
        <taxon>Aphidini</taxon>
        <taxon>Aphis</taxon>
        <taxon>Aphis</taxon>
    </lineage>
</organism>
<dbReference type="Proteomes" id="UP000478052">
    <property type="component" value="Unassembled WGS sequence"/>
</dbReference>
<dbReference type="AlphaFoldDB" id="A0A6G0YL33"/>
<dbReference type="Pfam" id="PF05699">
    <property type="entry name" value="Dimer_Tnp_hAT"/>
    <property type="match status" value="1"/>
</dbReference>
<reference evidence="2 3" key="1">
    <citation type="submission" date="2019-08" db="EMBL/GenBank/DDBJ databases">
        <title>Whole genome of Aphis craccivora.</title>
        <authorList>
            <person name="Voronova N.V."/>
            <person name="Shulinski R.S."/>
            <person name="Bandarenka Y.V."/>
            <person name="Zhorov D.G."/>
            <person name="Warner D."/>
        </authorList>
    </citation>
    <scope>NUCLEOTIDE SEQUENCE [LARGE SCALE GENOMIC DNA]</scope>
    <source>
        <strain evidence="2">180601</strain>
        <tissue evidence="2">Whole Body</tissue>
    </source>
</reference>
<name>A0A6G0YL33_APHCR</name>
<feature type="domain" description="HAT C-terminal dimerisation" evidence="1">
    <location>
        <begin position="9"/>
        <end position="76"/>
    </location>
</feature>
<dbReference type="EMBL" id="VUJU01003395">
    <property type="protein sequence ID" value="KAF0758035.1"/>
    <property type="molecule type" value="Genomic_DNA"/>
</dbReference>
<sequence length="110" mass="12816">MRFFEKLSEVKEIIKHFDEFFPIIKTLLHIFATIPVTTVSAERSFSTLRCLKNYLKSTMGQDRLSGLAVLNVHDKMPINIDEVINIFSRSSRRIKTEDCIVINIEYLIHS</sequence>
<dbReference type="OrthoDB" id="6625022at2759"/>
<dbReference type="SUPFAM" id="SSF53098">
    <property type="entry name" value="Ribonuclease H-like"/>
    <property type="match status" value="1"/>
</dbReference>
<protein>
    <submittedName>
        <fullName evidence="2">52 kDa repressor of the inhibitor of the protein kinase-like</fullName>
    </submittedName>
</protein>
<evidence type="ECO:0000313" key="3">
    <source>
        <dbReference type="Proteomes" id="UP000478052"/>
    </source>
</evidence>
<accession>A0A6G0YL33</accession>
<evidence type="ECO:0000259" key="1">
    <source>
        <dbReference type="Pfam" id="PF05699"/>
    </source>
</evidence>
<keyword evidence="3" id="KW-1185">Reference proteome</keyword>
<proteinExistence type="predicted"/>